<keyword evidence="3 5" id="KW-0238">DNA-binding</keyword>
<dbReference type="SUPFAM" id="SSF46894">
    <property type="entry name" value="C-terminal effector domain of the bipartite response regulators"/>
    <property type="match status" value="1"/>
</dbReference>
<dbReference type="PANTHER" id="PTHR35807">
    <property type="entry name" value="TRANSCRIPTIONAL REGULATOR REDD-RELATED"/>
    <property type="match status" value="1"/>
</dbReference>
<feature type="region of interest" description="Disordered" evidence="6">
    <location>
        <begin position="1"/>
        <end position="46"/>
    </location>
</feature>
<evidence type="ECO:0000259" key="7">
    <source>
        <dbReference type="PROSITE" id="PS51755"/>
    </source>
</evidence>
<evidence type="ECO:0000313" key="9">
    <source>
        <dbReference type="Proteomes" id="UP000313066"/>
    </source>
</evidence>
<feature type="DNA-binding region" description="OmpR/PhoB-type" evidence="5">
    <location>
        <begin position="60"/>
        <end position="160"/>
    </location>
</feature>
<dbReference type="InterPro" id="IPR027417">
    <property type="entry name" value="P-loop_NTPase"/>
</dbReference>
<dbReference type="GO" id="GO:0043531">
    <property type="term" value="F:ADP binding"/>
    <property type="evidence" value="ECO:0007669"/>
    <property type="project" value="InterPro"/>
</dbReference>
<comment type="similarity">
    <text evidence="1">Belongs to the AfsR/DnrI/RedD regulatory family.</text>
</comment>
<name>A0A5N6BR16_9ACTN</name>
<evidence type="ECO:0000256" key="4">
    <source>
        <dbReference type="ARBA" id="ARBA00023163"/>
    </source>
</evidence>
<dbReference type="GO" id="GO:0003677">
    <property type="term" value="F:DNA binding"/>
    <property type="evidence" value="ECO:0007669"/>
    <property type="project" value="UniProtKB-UniRule"/>
</dbReference>
<dbReference type="Gene3D" id="3.40.50.300">
    <property type="entry name" value="P-loop containing nucleotide triphosphate hydrolases"/>
    <property type="match status" value="1"/>
</dbReference>
<keyword evidence="4" id="KW-0804">Transcription</keyword>
<dbReference type="PRINTS" id="PR00364">
    <property type="entry name" value="DISEASERSIST"/>
</dbReference>
<dbReference type="SUPFAM" id="SSF48452">
    <property type="entry name" value="TPR-like"/>
    <property type="match status" value="1"/>
</dbReference>
<dbReference type="Gene3D" id="1.10.10.10">
    <property type="entry name" value="Winged helix-like DNA-binding domain superfamily/Winged helix DNA-binding domain"/>
    <property type="match status" value="1"/>
</dbReference>
<dbReference type="PROSITE" id="PS51755">
    <property type="entry name" value="OMPR_PHOB"/>
    <property type="match status" value="1"/>
</dbReference>
<evidence type="ECO:0000256" key="1">
    <source>
        <dbReference type="ARBA" id="ARBA00005820"/>
    </source>
</evidence>
<evidence type="ECO:0000256" key="3">
    <source>
        <dbReference type="ARBA" id="ARBA00023125"/>
    </source>
</evidence>
<evidence type="ECO:0000256" key="6">
    <source>
        <dbReference type="SAM" id="MobiDB-lite"/>
    </source>
</evidence>
<dbReference type="InterPro" id="IPR051677">
    <property type="entry name" value="AfsR-DnrI-RedD_regulator"/>
</dbReference>
<reference evidence="8 9" key="1">
    <citation type="submission" date="2019-10" db="EMBL/GenBank/DDBJ databases">
        <title>Nonomuraea sp. nov., isolated from Phyllanthus amarus.</title>
        <authorList>
            <person name="Klykleung N."/>
            <person name="Tanasupawat S."/>
        </authorList>
    </citation>
    <scope>NUCLEOTIDE SEQUENCE [LARGE SCALE GENOMIC DNA]</scope>
    <source>
        <strain evidence="8 9">CR1-09</strain>
    </source>
</reference>
<keyword evidence="2" id="KW-0805">Transcription regulation</keyword>
<dbReference type="AlphaFoldDB" id="A0A5N6BR16"/>
<dbReference type="Gene3D" id="1.25.40.10">
    <property type="entry name" value="Tetratricopeptide repeat domain"/>
    <property type="match status" value="1"/>
</dbReference>
<comment type="caution">
    <text evidence="8">The sequence shown here is derived from an EMBL/GenBank/DDBJ whole genome shotgun (WGS) entry which is preliminary data.</text>
</comment>
<protein>
    <recommendedName>
        <fullName evidence="7">OmpR/PhoB-type domain-containing protein</fullName>
    </recommendedName>
</protein>
<keyword evidence="9" id="KW-1185">Reference proteome</keyword>
<dbReference type="GO" id="GO:0000160">
    <property type="term" value="P:phosphorelay signal transduction system"/>
    <property type="evidence" value="ECO:0007669"/>
    <property type="project" value="InterPro"/>
</dbReference>
<dbReference type="InterPro" id="IPR001867">
    <property type="entry name" value="OmpR/PhoB-type_DNA-bd"/>
</dbReference>
<dbReference type="Pfam" id="PF03704">
    <property type="entry name" value="BTAD"/>
    <property type="match status" value="1"/>
</dbReference>
<dbReference type="CDD" id="cd15831">
    <property type="entry name" value="BTAD"/>
    <property type="match status" value="1"/>
</dbReference>
<dbReference type="InterPro" id="IPR005158">
    <property type="entry name" value="BTAD"/>
</dbReference>
<feature type="domain" description="OmpR/PhoB-type" evidence="7">
    <location>
        <begin position="60"/>
        <end position="160"/>
    </location>
</feature>
<dbReference type="Proteomes" id="UP000313066">
    <property type="component" value="Unassembled WGS sequence"/>
</dbReference>
<evidence type="ECO:0000256" key="5">
    <source>
        <dbReference type="PROSITE-ProRule" id="PRU01091"/>
    </source>
</evidence>
<dbReference type="InterPro" id="IPR011990">
    <property type="entry name" value="TPR-like_helical_dom_sf"/>
</dbReference>
<dbReference type="SMART" id="SM01043">
    <property type="entry name" value="BTAD"/>
    <property type="match status" value="1"/>
</dbReference>
<dbReference type="InterPro" id="IPR016032">
    <property type="entry name" value="Sig_transdc_resp-reg_C-effctor"/>
</dbReference>
<dbReference type="InterPro" id="IPR042197">
    <property type="entry name" value="Apaf_helical"/>
</dbReference>
<dbReference type="SMART" id="SM00862">
    <property type="entry name" value="Trans_reg_C"/>
    <property type="match status" value="1"/>
</dbReference>
<evidence type="ECO:0000313" key="8">
    <source>
        <dbReference type="EMBL" id="KAB8182860.1"/>
    </source>
</evidence>
<dbReference type="EMBL" id="VDMA02000012">
    <property type="protein sequence ID" value="KAB8182860.1"/>
    <property type="molecule type" value="Genomic_DNA"/>
</dbReference>
<proteinExistence type="inferred from homology"/>
<organism evidence="8 9">
    <name type="scientific">Microbispora catharanthi</name>
    <dbReference type="NCBI Taxonomy" id="1712871"/>
    <lineage>
        <taxon>Bacteria</taxon>
        <taxon>Bacillati</taxon>
        <taxon>Actinomycetota</taxon>
        <taxon>Actinomycetes</taxon>
        <taxon>Streptosporangiales</taxon>
        <taxon>Streptosporangiaceae</taxon>
        <taxon>Microbispora</taxon>
    </lineage>
</organism>
<dbReference type="PANTHER" id="PTHR35807:SF1">
    <property type="entry name" value="TRANSCRIPTIONAL REGULATOR REDD"/>
    <property type="match status" value="1"/>
</dbReference>
<dbReference type="Gene3D" id="1.10.8.430">
    <property type="entry name" value="Helical domain of apoptotic protease-activating factors"/>
    <property type="match status" value="1"/>
</dbReference>
<evidence type="ECO:0000256" key="2">
    <source>
        <dbReference type="ARBA" id="ARBA00023015"/>
    </source>
</evidence>
<dbReference type="GO" id="GO:0006355">
    <property type="term" value="P:regulation of DNA-templated transcription"/>
    <property type="evidence" value="ECO:0007669"/>
    <property type="project" value="InterPro"/>
</dbReference>
<dbReference type="InterPro" id="IPR036388">
    <property type="entry name" value="WH-like_DNA-bd_sf"/>
</dbReference>
<gene>
    <name evidence="8" type="ORF">FH610_023040</name>
</gene>
<sequence length="690" mass="74216">MNSRLRRSAGLPSPVRRPPSGGTAHATSAPLLKVPPPTTMSEHDSHRVPATAASWAETWQAGPSTGPAQPVTIRLLGPLDVVFGDTARYVSGLRRKTALAALALRVGKVVSYDRLIDVVWGGRSPVTAVNTLQSHISYLRRLFGVRESIVTRPAGYCLVQGDVTTDVEIAEQLIDEARRSADPRLRAAKLREAVSLWRGQPLDDLSAHPWLDEQAERLEQVRMIAFTVFVEARLDLGEHAALIPELEDLTRQHPFYEDLHRQLSLALYRTGRQADALSVLHRLRGRLRRELGVSPGRPLQALEEAILNHDASLDPPVARLAIRPGADAPDLPGSAGVSQAGPVVPAQLPPRGGRIVGRVAELEHLDQVLERQQGTETGSAAILAVSGAPGVGKTALAVHWAQRVAGRFPDGQLYADLRGFDPSGSVLDPADALYGFLNALAVPPSGIPAGVEARAGLYRSLLAGKRILVVLDNARDAAHVRPLLPGSPECAAVVTSRTQLTPLVVTEGARQLTLGPLPPAEAYALLASRLGEDRVKAEHDAAEEIVEQCGGLPLALAIVAAQAETYPVRPLTRLAADMLGGWAPLDVLTGGDPTTDLRTVFSWSYRSLGEHAAGLFRRLGCRAEGDVTARTAAELAGLPVQRVRPLLDQLTASHLLTRYPRDRYVLPGLLRAYAAELWRQHEKETCGHLG</sequence>
<accession>A0A5N6BR16</accession>
<dbReference type="SUPFAM" id="SSF52540">
    <property type="entry name" value="P-loop containing nucleoside triphosphate hydrolases"/>
    <property type="match status" value="1"/>
</dbReference>
<dbReference type="Pfam" id="PF00486">
    <property type="entry name" value="Trans_reg_C"/>
    <property type="match status" value="1"/>
</dbReference>